<dbReference type="AlphaFoldDB" id="E7GAQ7"/>
<dbReference type="OrthoDB" id="4537997at2"/>
<comment type="similarity">
    <text evidence="1 5">Belongs to the KptA/TPT1 family.</text>
</comment>
<dbReference type="Pfam" id="PF01885">
    <property type="entry name" value="PTS_2-RNA"/>
    <property type="match status" value="1"/>
</dbReference>
<dbReference type="GeneID" id="78229797"/>
<dbReference type="RefSeq" id="WP_008788949.1">
    <property type="nucleotide sequence ID" value="NZ_AKCB01000001.1"/>
</dbReference>
<dbReference type="STRING" id="100884.GCA_000269565_01943"/>
<dbReference type="SUPFAM" id="SSF56399">
    <property type="entry name" value="ADP-ribosylation"/>
    <property type="match status" value="1"/>
</dbReference>
<accession>E7GAQ7</accession>
<evidence type="ECO:0000313" key="7">
    <source>
        <dbReference type="Proteomes" id="UP000003157"/>
    </source>
</evidence>
<protein>
    <recommendedName>
        <fullName evidence="5">Probable RNA 2'-phosphotransferase</fullName>
        <ecNumber evidence="5">2.7.1.-</ecNumber>
    </recommendedName>
</protein>
<dbReference type="InterPro" id="IPR018247">
    <property type="entry name" value="EF_Hand_1_Ca_BS"/>
</dbReference>
<keyword evidence="3 5" id="KW-0520">NAD</keyword>
<dbReference type="GO" id="GO:0006388">
    <property type="term" value="P:tRNA splicing, via endonucleolytic cleavage and ligation"/>
    <property type="evidence" value="ECO:0007669"/>
    <property type="project" value="UniProtKB-UniRule"/>
</dbReference>
<dbReference type="PANTHER" id="PTHR12684:SF2">
    <property type="entry name" value="TRNA 2'-PHOSPHOTRANSFERASE 1"/>
    <property type="match status" value="1"/>
</dbReference>
<evidence type="ECO:0000256" key="2">
    <source>
        <dbReference type="ARBA" id="ARBA00022679"/>
    </source>
</evidence>
<evidence type="ECO:0000256" key="1">
    <source>
        <dbReference type="ARBA" id="ARBA00009836"/>
    </source>
</evidence>
<organism evidence="6 7">
    <name type="scientific">Coprobacillus cateniformis</name>
    <dbReference type="NCBI Taxonomy" id="100884"/>
    <lineage>
        <taxon>Bacteria</taxon>
        <taxon>Bacillati</taxon>
        <taxon>Bacillota</taxon>
        <taxon>Erysipelotrichia</taxon>
        <taxon>Erysipelotrichales</taxon>
        <taxon>Coprobacillaceae</taxon>
        <taxon>Coprobacillus</taxon>
    </lineage>
</organism>
<sequence length="179" mass="20909">MNYVQLGKEISYVLRHHPEKYNLDIDNEGWVDVGDLLNALESRFGLLKEEDIVALMQQSEKERYELKNHRIRAYYGHSFSKKIMKQRNIPPKVLYHGTARRFVSSILTTGLQPMSRQYVHLSQDVETAKQVGMRHDTQPVILMINAQSAFQDGVAFYLGNEKVWLSETIPPQYIEERKQ</sequence>
<dbReference type="InterPro" id="IPR022928">
    <property type="entry name" value="RNA_2'-PTrans_KptA"/>
</dbReference>
<dbReference type="Gene3D" id="3.20.170.30">
    <property type="match status" value="1"/>
</dbReference>
<comment type="function">
    <text evidence="4 5">Removes the 2'-phosphate from RNA via an intermediate in which the phosphate is ADP-ribosylated by NAD followed by a presumed transesterification to release the RNA and generate ADP-ribose 1''-2''-cyclic phosphate (APPR&gt;P). May function as an ADP-ribosylase.</text>
</comment>
<proteinExistence type="inferred from homology"/>
<reference evidence="6 7" key="1">
    <citation type="submission" date="2010-12" db="EMBL/GenBank/DDBJ databases">
        <title>The Genome Sequence of Coprobacillus sp. strain 29_1.</title>
        <authorList>
            <consortium name="The Broad Institute Genome Sequencing Platform"/>
            <person name="Earl A."/>
            <person name="Ward D."/>
            <person name="Feldgarden M."/>
            <person name="Gevers D."/>
            <person name="Daigneault M."/>
            <person name="Sibley C.D."/>
            <person name="White A."/>
            <person name="Strauss J."/>
            <person name="Allen-Vercoe E."/>
            <person name="Young S.K."/>
            <person name="Zeng Q."/>
            <person name="Gargeya S."/>
            <person name="Fitzgerald M."/>
            <person name="Haas B."/>
            <person name="Abouelleil A."/>
            <person name="Alvarado L."/>
            <person name="Arachchi H.M."/>
            <person name="Berlin A."/>
            <person name="Brown A."/>
            <person name="Chapman S.B."/>
            <person name="Chen Z."/>
            <person name="Dunbar C."/>
            <person name="Freedman E."/>
            <person name="Gearin G."/>
            <person name="Gellesch M."/>
            <person name="Goldberg J."/>
            <person name="Griggs A."/>
            <person name="Gujja S."/>
            <person name="Heilman E."/>
            <person name="Heiman D."/>
            <person name="Howarth C."/>
            <person name="Larson L."/>
            <person name="Lui A."/>
            <person name="MacDonald P.J.P."/>
            <person name="Mehta T."/>
            <person name="Montmayeur A."/>
            <person name="Murphy C."/>
            <person name="Neiman D."/>
            <person name="Pearson M."/>
            <person name="Priest M."/>
            <person name="Roberts A."/>
            <person name="Saif S."/>
            <person name="Shea T."/>
            <person name="Shenoy N."/>
            <person name="Sisk P."/>
            <person name="Stolte C."/>
            <person name="Sykes S."/>
            <person name="White J."/>
            <person name="Yandava C."/>
            <person name="Nusbaum C."/>
            <person name="Birren B."/>
        </authorList>
    </citation>
    <scope>NUCLEOTIDE SEQUENCE [LARGE SCALE GENOMIC DNA]</scope>
    <source>
        <strain evidence="6 7">29_1</strain>
    </source>
</reference>
<dbReference type="HOGENOM" id="CLU_052998_4_0_9"/>
<evidence type="ECO:0000313" key="6">
    <source>
        <dbReference type="EMBL" id="EFW04723.1"/>
    </source>
</evidence>
<dbReference type="GO" id="GO:0000215">
    <property type="term" value="F:tRNA 2'-phosphotransferase activity"/>
    <property type="evidence" value="ECO:0007669"/>
    <property type="project" value="TreeGrafter"/>
</dbReference>
<comment type="caution">
    <text evidence="6">The sequence shown here is derived from an EMBL/GenBank/DDBJ whole genome shotgun (WGS) entry which is preliminary data.</text>
</comment>
<dbReference type="eggNOG" id="COG1859">
    <property type="taxonomic scope" value="Bacteria"/>
</dbReference>
<dbReference type="EC" id="2.7.1.-" evidence="5"/>
<dbReference type="Proteomes" id="UP000003157">
    <property type="component" value="Unassembled WGS sequence"/>
</dbReference>
<dbReference type="PANTHER" id="PTHR12684">
    <property type="entry name" value="PUTATIVE PHOSPHOTRANSFERASE"/>
    <property type="match status" value="1"/>
</dbReference>
<dbReference type="GO" id="GO:0003950">
    <property type="term" value="F:NAD+ poly-ADP-ribosyltransferase activity"/>
    <property type="evidence" value="ECO:0007669"/>
    <property type="project" value="InterPro"/>
</dbReference>
<dbReference type="InterPro" id="IPR042081">
    <property type="entry name" value="RNA_2'-PTrans_C"/>
</dbReference>
<dbReference type="PROSITE" id="PS00018">
    <property type="entry name" value="EF_HAND_1"/>
    <property type="match status" value="1"/>
</dbReference>
<dbReference type="HAMAP" id="MF_00299">
    <property type="entry name" value="KptA"/>
    <property type="match status" value="1"/>
</dbReference>
<evidence type="ECO:0000256" key="5">
    <source>
        <dbReference type="HAMAP-Rule" id="MF_00299"/>
    </source>
</evidence>
<gene>
    <name evidence="5" type="primary">kptA</name>
    <name evidence="6" type="ORF">HMPREF9488_01847</name>
</gene>
<dbReference type="Gene3D" id="1.10.10.970">
    <property type="entry name" value="RNA 2'-phosphotransferase, Tpt1/KptA family, N-terminal domain"/>
    <property type="match status" value="1"/>
</dbReference>
<name>E7GAQ7_9FIRM</name>
<dbReference type="InterPro" id="IPR002745">
    <property type="entry name" value="Ptrans_KptA/Tpt1"/>
</dbReference>
<keyword evidence="7" id="KW-1185">Reference proteome</keyword>
<evidence type="ECO:0000256" key="3">
    <source>
        <dbReference type="ARBA" id="ARBA00023027"/>
    </source>
</evidence>
<evidence type="ECO:0000256" key="4">
    <source>
        <dbReference type="ARBA" id="ARBA00025212"/>
    </source>
</evidence>
<keyword evidence="2 5" id="KW-0808">Transferase</keyword>
<dbReference type="EMBL" id="ADKX01000033">
    <property type="protein sequence ID" value="EFW04723.1"/>
    <property type="molecule type" value="Genomic_DNA"/>
</dbReference>
<dbReference type="InterPro" id="IPR042080">
    <property type="entry name" value="RNA_2'-PTrans_N"/>
</dbReference>